<evidence type="ECO:0000256" key="3">
    <source>
        <dbReference type="SAM" id="MobiDB-lite"/>
    </source>
</evidence>
<feature type="compositionally biased region" description="Pro residues" evidence="3">
    <location>
        <begin position="16"/>
        <end position="25"/>
    </location>
</feature>
<keyword evidence="2" id="KW-0853">WD repeat</keyword>
<dbReference type="SMART" id="SM00320">
    <property type="entry name" value="WD40"/>
    <property type="match status" value="5"/>
</dbReference>
<gene>
    <name evidence="4" type="ORF">QBC33DRAFT_522052</name>
</gene>
<feature type="region of interest" description="Disordered" evidence="3">
    <location>
        <begin position="1"/>
        <end position="40"/>
    </location>
</feature>
<feature type="region of interest" description="Disordered" evidence="3">
    <location>
        <begin position="1023"/>
        <end position="1045"/>
    </location>
</feature>
<comment type="similarity">
    <text evidence="1">Belongs to the WD repeat LST8 family.</text>
</comment>
<dbReference type="SUPFAM" id="SSF50978">
    <property type="entry name" value="WD40 repeat-like"/>
    <property type="match status" value="1"/>
</dbReference>
<dbReference type="GeneID" id="85309696"/>
<dbReference type="AlphaFoldDB" id="A0AAJ0C9V8"/>
<dbReference type="GO" id="GO:0031932">
    <property type="term" value="C:TORC2 complex"/>
    <property type="evidence" value="ECO:0007669"/>
    <property type="project" value="InterPro"/>
</dbReference>
<feature type="compositionally biased region" description="Acidic residues" evidence="3">
    <location>
        <begin position="280"/>
        <end position="293"/>
    </location>
</feature>
<organism evidence="4 5">
    <name type="scientific">Phialemonium atrogriseum</name>
    <dbReference type="NCBI Taxonomy" id="1093897"/>
    <lineage>
        <taxon>Eukaryota</taxon>
        <taxon>Fungi</taxon>
        <taxon>Dikarya</taxon>
        <taxon>Ascomycota</taxon>
        <taxon>Pezizomycotina</taxon>
        <taxon>Sordariomycetes</taxon>
        <taxon>Sordariomycetidae</taxon>
        <taxon>Cephalothecales</taxon>
        <taxon>Cephalothecaceae</taxon>
        <taxon>Phialemonium</taxon>
    </lineage>
</organism>
<protein>
    <submittedName>
        <fullName evidence="4">WD40 repeat-like protein</fullName>
    </submittedName>
</protein>
<dbReference type="Proteomes" id="UP001244011">
    <property type="component" value="Unassembled WGS sequence"/>
</dbReference>
<feature type="compositionally biased region" description="Basic and acidic residues" evidence="3">
    <location>
        <begin position="166"/>
        <end position="176"/>
    </location>
</feature>
<dbReference type="PANTHER" id="PTHR19842:SF2">
    <property type="entry name" value="WD REPEAT PROTEIN (AFU_ORTHOLOGUE AFUA_5G04300)"/>
    <property type="match status" value="1"/>
</dbReference>
<feature type="compositionally biased region" description="Polar residues" evidence="3">
    <location>
        <begin position="195"/>
        <end position="217"/>
    </location>
</feature>
<sequence length="1181" mass="131614">MAKRAPTGNLRDDAAPRPPSDPLHPPLSNGNRSMTIRGLQENLALEAPEPPRKRLRLSGHTWKSADDIPPWVNSILETCLVDQVFPHIDAEISKLPCDTVDGHKLATEVIGAITGDDFTAEFKRCDGRISTEFERNLAERVRRLVLNWSRLPGFQHRPPAPPPPSRRAETDRRPSETRVPLPKLSQKGHVETRQATRPASSHPASQPTANGRVTPNRLSPILISSPTTPTPILISSSTPSPEPPNGDAHTATRRAIISRDTGPKPHAVAGLYVELQPDTASEDESGDSEDESGSVEGPRSAPSMSPRTPPPTMRSRKPRPQHSATSPKNFRSRAHALAWREDVHGGNKSLERDTRTSDRPRWFSLDRRPYLRGSDRRDICQGARQFVRLDPSALREPLVFHVDFTAEEKQCIHQAARKLLGLPPQGSRRDTERELLRLMKRNGPAALPKLFAELSRGTSVKGRARADVEAFLSDLRDRDTSRNLGILSLERDDYDRQGSLARQSRVHSLLLAREVAGHRSYGSMRRLEHFTNEFKICREDGLELRAEWTNCAGDIATITWVSNDGFLCGTTEHSDSHNQQYNKPGNLVLGSCSRGTLRAYPDHRIVRPVVRKGENSTDAMRQSQDHWLYASVVSSDYDPVHDRAFTSGFDRTVKIWRAEKSGVSMALLGTWLHEGNVNFVVTSKHATGMVATAADVPAAAVRIYHVNEGDISNSIFRSYSCSRVVDLDGNVVPTDKWAYFPATIQWGHSPEVRHLLLVGYSPRSLTSDDNDIPEDRRDSGEICLWDGLTGERWRIMTVTTQNVFEVLWHPSQPSFIAATSPQGLELEDRVRTQIRVFRISNNSEFGGKAFTAVQTLDCTAVDINELTIRPNSFTYCYITAGCTDGKTYLWDTARGDKPIHILSHGDPVEEFSGDREKEDSGVKFTAWGNTPDRFYTGSSDGVVKVWNVRSGRKPLVRDILEVPAPVSYGQFSPDRSKLVIGDASGRVFLLSIDEEDQKPAAITNVQLPGTQISKNARRPKLIIPHPEPEPPAVDAEGNPLDSTTGRGRARAYLAKGQLVLHRNPTVGAIQGPNYAETGLFRREAHNNDEPTRPLLARIDIQQQESVKMYPQRRRDMFIPMRGLKDPAQAEGLHIKNLSSDLDIASLPEETRLELQMARVDLDDIGVLYDFGWEDTVAESET</sequence>
<comment type="caution">
    <text evidence="4">The sequence shown here is derived from an EMBL/GenBank/DDBJ whole genome shotgun (WGS) entry which is preliminary data.</text>
</comment>
<name>A0AAJ0C9V8_9PEZI</name>
<dbReference type="PROSITE" id="PS50082">
    <property type="entry name" value="WD_REPEATS_2"/>
    <property type="match status" value="1"/>
</dbReference>
<dbReference type="GO" id="GO:0032956">
    <property type="term" value="P:regulation of actin cytoskeleton organization"/>
    <property type="evidence" value="ECO:0007669"/>
    <property type="project" value="TreeGrafter"/>
</dbReference>
<reference evidence="4" key="1">
    <citation type="submission" date="2023-06" db="EMBL/GenBank/DDBJ databases">
        <title>Genome-scale phylogeny and comparative genomics of the fungal order Sordariales.</title>
        <authorList>
            <consortium name="Lawrence Berkeley National Laboratory"/>
            <person name="Hensen N."/>
            <person name="Bonometti L."/>
            <person name="Westerberg I."/>
            <person name="Brannstrom I.O."/>
            <person name="Guillou S."/>
            <person name="Cros-Aarteil S."/>
            <person name="Calhoun S."/>
            <person name="Haridas S."/>
            <person name="Kuo A."/>
            <person name="Mondo S."/>
            <person name="Pangilinan J."/>
            <person name="Riley R."/>
            <person name="Labutti K."/>
            <person name="Andreopoulos B."/>
            <person name="Lipzen A."/>
            <person name="Chen C."/>
            <person name="Yanf M."/>
            <person name="Daum C."/>
            <person name="Ng V."/>
            <person name="Clum A."/>
            <person name="Steindorff A."/>
            <person name="Ohm R."/>
            <person name="Martin F."/>
            <person name="Silar P."/>
            <person name="Natvig D."/>
            <person name="Lalanne C."/>
            <person name="Gautier V."/>
            <person name="Ament-Velasquez S.L."/>
            <person name="Kruys A."/>
            <person name="Hutchinson M.I."/>
            <person name="Powell A.J."/>
            <person name="Barry K."/>
            <person name="Miller A.N."/>
            <person name="Grigoriev I.V."/>
            <person name="Debuchy R."/>
            <person name="Gladieux P."/>
            <person name="Thoren M.H."/>
            <person name="Johannesson H."/>
        </authorList>
    </citation>
    <scope>NUCLEOTIDE SEQUENCE</scope>
    <source>
        <strain evidence="4">8032-3</strain>
    </source>
</reference>
<dbReference type="InterPro" id="IPR036322">
    <property type="entry name" value="WD40_repeat_dom_sf"/>
</dbReference>
<feature type="repeat" description="WD" evidence="2">
    <location>
        <begin position="915"/>
        <end position="956"/>
    </location>
</feature>
<evidence type="ECO:0000256" key="2">
    <source>
        <dbReference type="PROSITE-ProRule" id="PRU00221"/>
    </source>
</evidence>
<proteinExistence type="inferred from homology"/>
<dbReference type="InterPro" id="IPR001680">
    <property type="entry name" value="WD40_rpt"/>
</dbReference>
<dbReference type="InterPro" id="IPR037588">
    <property type="entry name" value="MLST8"/>
</dbReference>
<dbReference type="Pfam" id="PF00400">
    <property type="entry name" value="WD40"/>
    <property type="match status" value="1"/>
</dbReference>
<evidence type="ECO:0000313" key="5">
    <source>
        <dbReference type="Proteomes" id="UP001244011"/>
    </source>
</evidence>
<keyword evidence="5" id="KW-1185">Reference proteome</keyword>
<accession>A0AAJ0C9V8</accession>
<dbReference type="RefSeq" id="XP_060288858.1">
    <property type="nucleotide sequence ID" value="XM_060426509.1"/>
</dbReference>
<dbReference type="EMBL" id="MU838997">
    <property type="protein sequence ID" value="KAK1772645.1"/>
    <property type="molecule type" value="Genomic_DNA"/>
</dbReference>
<dbReference type="Gene3D" id="2.130.10.10">
    <property type="entry name" value="YVTN repeat-like/Quinoprotein amine dehydrogenase"/>
    <property type="match status" value="1"/>
</dbReference>
<feature type="compositionally biased region" description="Low complexity" evidence="3">
    <location>
        <begin position="294"/>
        <end position="306"/>
    </location>
</feature>
<evidence type="ECO:0000313" key="4">
    <source>
        <dbReference type="EMBL" id="KAK1772645.1"/>
    </source>
</evidence>
<evidence type="ECO:0000256" key="1">
    <source>
        <dbReference type="ARBA" id="ARBA00009890"/>
    </source>
</evidence>
<dbReference type="GO" id="GO:0031931">
    <property type="term" value="C:TORC1 complex"/>
    <property type="evidence" value="ECO:0007669"/>
    <property type="project" value="InterPro"/>
</dbReference>
<dbReference type="PANTHER" id="PTHR19842">
    <property type="entry name" value="G BETA-LIKE PROTEIN GBL"/>
    <property type="match status" value="1"/>
</dbReference>
<feature type="region of interest" description="Disordered" evidence="3">
    <location>
        <begin position="278"/>
        <end position="332"/>
    </location>
</feature>
<dbReference type="GO" id="GO:0031929">
    <property type="term" value="P:TOR signaling"/>
    <property type="evidence" value="ECO:0007669"/>
    <property type="project" value="InterPro"/>
</dbReference>
<feature type="compositionally biased region" description="Low complexity" evidence="3">
    <location>
        <begin position="218"/>
        <end position="239"/>
    </location>
</feature>
<feature type="region of interest" description="Disordered" evidence="3">
    <location>
        <begin position="152"/>
        <end position="250"/>
    </location>
</feature>
<dbReference type="InterPro" id="IPR015943">
    <property type="entry name" value="WD40/YVTN_repeat-like_dom_sf"/>
</dbReference>
<feature type="region of interest" description="Disordered" evidence="3">
    <location>
        <begin position="338"/>
        <end position="357"/>
    </location>
</feature>